<evidence type="ECO:0000313" key="2">
    <source>
        <dbReference type="Proteomes" id="UP000515762"/>
    </source>
</evidence>
<proteinExistence type="predicted"/>
<dbReference type="Proteomes" id="UP000515762">
    <property type="component" value="Segment"/>
</dbReference>
<sequence>MDICVNCKHHRKEGRAGIRCWYGVVETIQRDPVTGTRSTTLNARPANCAERRRVNPVNCPDYSPSQEYLTRLAQGEVQD</sequence>
<accession>A0A7G5B8D8</accession>
<gene>
    <name evidence="1" type="ORF">A1_00041</name>
</gene>
<reference evidence="1 2" key="1">
    <citation type="submission" date="2020-07" db="EMBL/GenBank/DDBJ databases">
        <title>Ralstonia phages.</title>
        <authorList>
            <person name="Trotereau A."/>
            <person name="Boyer C."/>
            <person name="Torres-Barcelo C."/>
        </authorList>
    </citation>
    <scope>NUCLEOTIDE SEQUENCE [LARGE SCALE GENOMIC DNA]</scope>
</reference>
<organism evidence="1 2">
    <name type="scientific">Ralstonia phage Anchaing</name>
    <dbReference type="NCBI Taxonomy" id="2759719"/>
    <lineage>
        <taxon>Viruses</taxon>
        <taxon>Duplodnaviria</taxon>
        <taxon>Heunggongvirae</taxon>
        <taxon>Uroviricota</taxon>
        <taxon>Caudoviricetes</taxon>
        <taxon>Autographivirales</taxon>
        <taxon>Autonotataviridae</taxon>
        <taxon>Anchaingvirus</taxon>
        <taxon>Anchaingvirus anchaing</taxon>
    </lineage>
</organism>
<protein>
    <submittedName>
        <fullName evidence="1">Uncharacterized protein</fullName>
    </submittedName>
</protein>
<keyword evidence="2" id="KW-1185">Reference proteome</keyword>
<evidence type="ECO:0000313" key="1">
    <source>
        <dbReference type="EMBL" id="QMV32561.1"/>
    </source>
</evidence>
<dbReference type="EMBL" id="MT740728">
    <property type="protein sequence ID" value="QMV32561.1"/>
    <property type="molecule type" value="Genomic_DNA"/>
</dbReference>
<name>A0A7G5B8D8_9CAUD</name>